<evidence type="ECO:0000313" key="6">
    <source>
        <dbReference type="EMBL" id="KZB68946.1"/>
    </source>
</evidence>
<dbReference type="Pfam" id="PF03446">
    <property type="entry name" value="NAD_binding_2"/>
    <property type="match status" value="1"/>
</dbReference>
<reference evidence="6 7" key="1">
    <citation type="submission" date="2015-12" db="EMBL/GenBank/DDBJ databases">
        <title>Genome sequence of Thalassospira lucentensis MCCC 1A02072.</title>
        <authorList>
            <person name="Lu L."/>
            <person name="Lai Q."/>
            <person name="Shao Z."/>
            <person name="Qian P."/>
        </authorList>
    </citation>
    <scope>NUCLEOTIDE SEQUENCE [LARGE SCALE GENOMIC DNA]</scope>
    <source>
        <strain evidence="6 7">MCCC 1A02072</strain>
    </source>
</reference>
<dbReference type="Gene3D" id="1.10.1040.10">
    <property type="entry name" value="N-(1-d-carboxylethyl)-l-norvaline Dehydrogenase, domain 2"/>
    <property type="match status" value="1"/>
</dbReference>
<gene>
    <name evidence="6" type="ORF">AUP42_08525</name>
</gene>
<evidence type="ECO:0000259" key="5">
    <source>
        <dbReference type="Pfam" id="PF14833"/>
    </source>
</evidence>
<dbReference type="PANTHER" id="PTHR43060">
    <property type="entry name" value="3-HYDROXYISOBUTYRATE DEHYDROGENASE-LIKE 1, MITOCHONDRIAL-RELATED"/>
    <property type="match status" value="1"/>
</dbReference>
<evidence type="ECO:0008006" key="8">
    <source>
        <dbReference type="Google" id="ProtNLM"/>
    </source>
</evidence>
<dbReference type="InterPro" id="IPR015815">
    <property type="entry name" value="HIBADH-related"/>
</dbReference>
<proteinExistence type="predicted"/>
<feature type="domain" description="3-hydroxyisobutyrate dehydrogenase-like NAD-binding" evidence="5">
    <location>
        <begin position="188"/>
        <end position="306"/>
    </location>
</feature>
<evidence type="ECO:0000313" key="7">
    <source>
        <dbReference type="Proteomes" id="UP000076335"/>
    </source>
</evidence>
<evidence type="ECO:0000256" key="1">
    <source>
        <dbReference type="ARBA" id="ARBA00023002"/>
    </source>
</evidence>
<comment type="caution">
    <text evidence="6">The sequence shown here is derived from an EMBL/GenBank/DDBJ whole genome shotgun (WGS) entry which is preliminary data.</text>
</comment>
<dbReference type="Proteomes" id="UP000076335">
    <property type="component" value="Unassembled WGS sequence"/>
</dbReference>
<organism evidence="6 7">
    <name type="scientific">Thalassospira lucentensis</name>
    <dbReference type="NCBI Taxonomy" id="168935"/>
    <lineage>
        <taxon>Bacteria</taxon>
        <taxon>Pseudomonadati</taxon>
        <taxon>Pseudomonadota</taxon>
        <taxon>Alphaproteobacteria</taxon>
        <taxon>Rhodospirillales</taxon>
        <taxon>Thalassospiraceae</taxon>
        <taxon>Thalassospira</taxon>
    </lineage>
</organism>
<accession>A0A154LAM2</accession>
<name>A0A154LAM2_9PROT</name>
<feature type="domain" description="6-phosphogluconate dehydrogenase NADP-binding" evidence="4">
    <location>
        <begin position="23"/>
        <end position="183"/>
    </location>
</feature>
<dbReference type="PANTHER" id="PTHR43060:SF15">
    <property type="entry name" value="3-HYDROXYISOBUTYRATE DEHYDROGENASE-LIKE 1, MITOCHONDRIAL-RELATED"/>
    <property type="match status" value="1"/>
</dbReference>
<evidence type="ECO:0000256" key="2">
    <source>
        <dbReference type="ARBA" id="ARBA00023027"/>
    </source>
</evidence>
<feature type="active site" evidence="3">
    <location>
        <position position="192"/>
    </location>
</feature>
<evidence type="ECO:0000259" key="4">
    <source>
        <dbReference type="Pfam" id="PF03446"/>
    </source>
</evidence>
<dbReference type="Pfam" id="PF14833">
    <property type="entry name" value="NAD_binding_11"/>
    <property type="match status" value="1"/>
</dbReference>
<dbReference type="GO" id="GO:0051287">
    <property type="term" value="F:NAD binding"/>
    <property type="evidence" value="ECO:0007669"/>
    <property type="project" value="InterPro"/>
</dbReference>
<dbReference type="SUPFAM" id="SSF51735">
    <property type="entry name" value="NAD(P)-binding Rossmann-fold domains"/>
    <property type="match status" value="1"/>
</dbReference>
<dbReference type="SUPFAM" id="SSF48179">
    <property type="entry name" value="6-phosphogluconate dehydrogenase C-terminal domain-like"/>
    <property type="match status" value="1"/>
</dbReference>
<sequence>MAMHRKCSGKHRKTEENVTFEKTVGFVGLGGMGSGLVKNMLLKGVKVHVLDLDQEKVKLAESRGAIVAKSVRDMARDCDVLAFCIGKAEDVQKLTINGDTGCLQDMKPGQILLDHTTTSPDHVDLMSAACTKIGVRYCEAPMTRTPIHAEQGCVNVLYGGDTELLEDLRPLFDTYAENIFHVGPSGHAIRLKLIHNFIAFANVASFCEGFALAAKEGLDMTKVIDIISAAGGKSGMMDLYGRKTLERDFTPYMALEWAEKDVGYYVRWLEKAGLPGFMASSVHQTYSLASIMGFGQEGCTAVIKAYEKLSGVEAAFPKDS</sequence>
<dbReference type="GO" id="GO:0016491">
    <property type="term" value="F:oxidoreductase activity"/>
    <property type="evidence" value="ECO:0007669"/>
    <property type="project" value="UniProtKB-KW"/>
</dbReference>
<dbReference type="AlphaFoldDB" id="A0A154LAM2"/>
<dbReference type="GO" id="GO:0050661">
    <property type="term" value="F:NADP binding"/>
    <property type="evidence" value="ECO:0007669"/>
    <property type="project" value="InterPro"/>
</dbReference>
<dbReference type="InterPro" id="IPR036291">
    <property type="entry name" value="NAD(P)-bd_dom_sf"/>
</dbReference>
<dbReference type="OrthoDB" id="9812907at2"/>
<dbReference type="PIRSF" id="PIRSF000103">
    <property type="entry name" value="HIBADH"/>
    <property type="match status" value="1"/>
</dbReference>
<dbReference type="InterPro" id="IPR029154">
    <property type="entry name" value="HIBADH-like_NADP-bd"/>
</dbReference>
<dbReference type="InterPro" id="IPR006115">
    <property type="entry name" value="6PGDH_NADP-bd"/>
</dbReference>
<keyword evidence="1" id="KW-0560">Oxidoreductase</keyword>
<evidence type="ECO:0000256" key="3">
    <source>
        <dbReference type="PIRSR" id="PIRSR000103-1"/>
    </source>
</evidence>
<dbReference type="InterPro" id="IPR013328">
    <property type="entry name" value="6PGD_dom2"/>
</dbReference>
<dbReference type="Gene3D" id="3.40.50.720">
    <property type="entry name" value="NAD(P)-binding Rossmann-like Domain"/>
    <property type="match status" value="1"/>
</dbReference>
<keyword evidence="2" id="KW-0520">NAD</keyword>
<dbReference type="InterPro" id="IPR008927">
    <property type="entry name" value="6-PGluconate_DH-like_C_sf"/>
</dbReference>
<dbReference type="EMBL" id="LPVY01000002">
    <property type="protein sequence ID" value="KZB68946.1"/>
    <property type="molecule type" value="Genomic_DNA"/>
</dbReference>
<protein>
    <recommendedName>
        <fullName evidence="8">NAD(P)-dependent oxidoreductase</fullName>
    </recommendedName>
</protein>